<evidence type="ECO:0000313" key="2">
    <source>
        <dbReference type="EMBL" id="CUV08319.1"/>
    </source>
</evidence>
<accession>A0A160VES9</accession>
<dbReference type="EMBL" id="FAXC01000045">
    <property type="protein sequence ID" value="CUV08319.1"/>
    <property type="molecule type" value="Genomic_DNA"/>
</dbReference>
<sequence length="952" mass="109214">MRHKNRSSITLFFLSLISASFAQDPPGIKWKQIQTNHYQIIFPKELQSDANRVANTMEHVHQGLGKNLKHEHKKIPILLSNRSAIPNGYVGQAPWRSEWFNIPLMIKEMGSTEWYRDLAVHEGRHIVQTNYMNQGVSRFLGMVFGEGTQSLYTGFLIPSWYWEGDAVGIETALTHSGRGRSSYFNRTTRALILEGKKFNYEQALYGSYKEDYPGHYELGYFFTDHIKHTYGKEAWPNIINKTLRWPFILNPFFPLSRSMKKTTGLSLHELYGNTFNDLGKNWGSQLEKINESPANIISPKTKIKTSFLYPTMTPNGEIIVLKTGLGNVPTIVKIGRIDTVLKKISPSANLFGYHSNGTRAVWSAYDPDKRWTKQSWANIRILDIDTGQLRTITSKKRIFNPNISQNNKLIAAVSFSETRQCSLMIMDSETGKIIDQVEAPNQGLIMYPSWSNDGREIVFTSQKYRGRAIYIYDREKRKFEILKAESWTEIFKPVFYQDYIIYESIIQGIDQLVAIHRDNKKEYQVTTRKFGATNPAVNSKGQLLFNDYTSKGDAVAVITLKPDDWAEIPSDRKQPILGSNMNSKDKAIYDLPIPKKEYEIRDYKPALHLFNFHSRYIFDDELSPSLGLQSDNILGTMKFNMDLIYSQNEKTLTQRIKSTYSGFYPIFDFELGYGKRDVRFGPFTQKVENTRDSIKFAVNEKWDELNVNFGMSIPLKNSRRGITTQYSYAKAGIKFTKRSDTHYHYSFDKIPPNVRVKEMEKRSDRDGGIMPVYIEGGMSSIDESAPRDLGNPGWQIYGYFGGAPLGGLWKGQQLSIRMQYGKRGLGKHHFIGAQLQYETNQGDYIIPSKVTFPYGYNWYFPESIWRLKIKYQMPLVYPDLSLPFSVAYLKRIHGGPFVDAASVSGHSNMLAVGGAITFETGGFFDIKFPISLSINYYYHPLNGNSGIRLDFE</sequence>
<evidence type="ECO:0000256" key="1">
    <source>
        <dbReference type="ARBA" id="ARBA00009820"/>
    </source>
</evidence>
<gene>
    <name evidence="2" type="ORF">MGWOODY_Mmi2112</name>
</gene>
<protein>
    <recommendedName>
        <fullName evidence="3">TolB protein, periplasmic protein involved in the tonb-independent uptake of group A colicins</fullName>
    </recommendedName>
</protein>
<dbReference type="Gene3D" id="2.120.10.30">
    <property type="entry name" value="TolB, C-terminal domain"/>
    <property type="match status" value="1"/>
</dbReference>
<dbReference type="InterPro" id="IPR011659">
    <property type="entry name" value="WD40"/>
</dbReference>
<evidence type="ECO:0008006" key="3">
    <source>
        <dbReference type="Google" id="ProtNLM"/>
    </source>
</evidence>
<dbReference type="Pfam" id="PF07676">
    <property type="entry name" value="PD40"/>
    <property type="match status" value="1"/>
</dbReference>
<proteinExistence type="inferred from homology"/>
<name>A0A160VES9_9ZZZZ</name>
<organism evidence="2">
    <name type="scientific">hydrothermal vent metagenome</name>
    <dbReference type="NCBI Taxonomy" id="652676"/>
    <lineage>
        <taxon>unclassified sequences</taxon>
        <taxon>metagenomes</taxon>
        <taxon>ecological metagenomes</taxon>
    </lineage>
</organism>
<comment type="similarity">
    <text evidence="1">Belongs to the TolB family.</text>
</comment>
<reference evidence="2" key="1">
    <citation type="submission" date="2015-10" db="EMBL/GenBank/DDBJ databases">
        <authorList>
            <person name="Gilbert D.G."/>
        </authorList>
    </citation>
    <scope>NUCLEOTIDE SEQUENCE</scope>
</reference>
<dbReference type="PANTHER" id="PTHR36842">
    <property type="entry name" value="PROTEIN TOLB HOMOLOG"/>
    <property type="match status" value="1"/>
</dbReference>
<dbReference type="InterPro" id="IPR011042">
    <property type="entry name" value="6-blade_b-propeller_TolB-like"/>
</dbReference>
<dbReference type="SUPFAM" id="SSF69304">
    <property type="entry name" value="Tricorn protease N-terminal domain"/>
    <property type="match status" value="1"/>
</dbReference>
<dbReference type="AlphaFoldDB" id="A0A160VES9"/>